<comment type="catalytic activity">
    <reaction evidence="1 14 15 16">
        <text>Endonucleolytic cleavage to 5'-phosphomonoester.</text>
        <dbReference type="EC" id="3.1.26.4"/>
    </reaction>
</comment>
<keyword evidence="10 14" id="KW-0479">Metal-binding</keyword>
<feature type="binding site" evidence="14 15">
    <location>
        <position position="78"/>
    </location>
    <ligand>
        <name>a divalent metal cation</name>
        <dbReference type="ChEBI" id="CHEBI:60240"/>
    </ligand>
</feature>
<dbReference type="Proteomes" id="UP001596494">
    <property type="component" value="Unassembled WGS sequence"/>
</dbReference>
<dbReference type="EMBL" id="JBHTBY010000006">
    <property type="protein sequence ID" value="MFC7320428.1"/>
    <property type="molecule type" value="Genomic_DNA"/>
</dbReference>
<keyword evidence="9 14" id="KW-0540">Nuclease</keyword>
<dbReference type="InterPro" id="IPR036397">
    <property type="entry name" value="RNaseH_sf"/>
</dbReference>
<sequence>MEFTYTIKDLKNKFENESLSEEELKTFREDERKGVQKLIAQYDKKAEQQQLLKRKFQEMMHHENVSKQQGKLCIAGIDEAGRGPLAGPVVASAVVLPDNFYLPGINDSKQLSLSKREEYFIHINQHAEVGVGIVSSQEIDEINIYNATKLAMNRAVENLTDRPDHLLIDAMSLSDAGCTQQSLIKGDEKSVSIAAASIIAKVTRDRMMQELAETYPSYDFHSNQGYGTKNHLDALKKHGPTPHHRRSFSPVKASMSS</sequence>
<evidence type="ECO:0000256" key="17">
    <source>
        <dbReference type="SAM" id="MobiDB-lite"/>
    </source>
</evidence>
<keyword evidence="8 14" id="KW-0963">Cytoplasm</keyword>
<dbReference type="SUPFAM" id="SSF53098">
    <property type="entry name" value="Ribonuclease H-like"/>
    <property type="match status" value="1"/>
</dbReference>
<dbReference type="InterPro" id="IPR001352">
    <property type="entry name" value="RNase_HII/HIII"/>
</dbReference>
<dbReference type="NCBIfam" id="NF000595">
    <property type="entry name" value="PRK00015.1-3"/>
    <property type="match status" value="1"/>
</dbReference>
<dbReference type="EC" id="3.1.26.4" evidence="6 14"/>
<evidence type="ECO:0000256" key="8">
    <source>
        <dbReference type="ARBA" id="ARBA00022490"/>
    </source>
</evidence>
<dbReference type="Pfam" id="PF01351">
    <property type="entry name" value="RNase_HII"/>
    <property type="match status" value="1"/>
</dbReference>
<evidence type="ECO:0000256" key="6">
    <source>
        <dbReference type="ARBA" id="ARBA00012180"/>
    </source>
</evidence>
<dbReference type="HAMAP" id="MF_00052_B">
    <property type="entry name" value="RNase_HII_B"/>
    <property type="match status" value="1"/>
</dbReference>
<evidence type="ECO:0000256" key="16">
    <source>
        <dbReference type="RuleBase" id="RU003515"/>
    </source>
</evidence>
<evidence type="ECO:0000256" key="15">
    <source>
        <dbReference type="PROSITE-ProRule" id="PRU01319"/>
    </source>
</evidence>
<comment type="caution">
    <text evidence="19">The sequence shown here is derived from an EMBL/GenBank/DDBJ whole genome shotgun (WGS) entry which is preliminary data.</text>
</comment>
<evidence type="ECO:0000256" key="4">
    <source>
        <dbReference type="ARBA" id="ARBA00004496"/>
    </source>
</evidence>
<evidence type="ECO:0000256" key="9">
    <source>
        <dbReference type="ARBA" id="ARBA00022722"/>
    </source>
</evidence>
<evidence type="ECO:0000256" key="5">
    <source>
        <dbReference type="ARBA" id="ARBA00007383"/>
    </source>
</evidence>
<evidence type="ECO:0000256" key="1">
    <source>
        <dbReference type="ARBA" id="ARBA00000077"/>
    </source>
</evidence>
<dbReference type="NCBIfam" id="NF000594">
    <property type="entry name" value="PRK00015.1-1"/>
    <property type="match status" value="1"/>
</dbReference>
<comment type="cofactor">
    <cofactor evidence="14 15">
        <name>Mn(2+)</name>
        <dbReference type="ChEBI" id="CHEBI:29035"/>
    </cofactor>
    <cofactor evidence="14 15">
        <name>Mg(2+)</name>
        <dbReference type="ChEBI" id="CHEBI:18420"/>
    </cofactor>
    <text evidence="14 15">Manganese or magnesium. Binds 1 divalent metal ion per monomer in the absence of substrate. May bind a second metal ion after substrate binding.</text>
</comment>
<dbReference type="InterPro" id="IPR012337">
    <property type="entry name" value="RNaseH-like_sf"/>
</dbReference>
<reference evidence="20" key="1">
    <citation type="journal article" date="2019" name="Int. J. Syst. Evol. Microbiol.">
        <title>The Global Catalogue of Microorganisms (GCM) 10K type strain sequencing project: providing services to taxonomists for standard genome sequencing and annotation.</title>
        <authorList>
            <consortium name="The Broad Institute Genomics Platform"/>
            <consortium name="The Broad Institute Genome Sequencing Center for Infectious Disease"/>
            <person name="Wu L."/>
            <person name="Ma J."/>
        </authorList>
    </citation>
    <scope>NUCLEOTIDE SEQUENCE [LARGE SCALE GENOMIC DNA]</scope>
    <source>
        <strain evidence="20">CCUG 73951</strain>
    </source>
</reference>
<feature type="binding site" evidence="14 15">
    <location>
        <position position="79"/>
    </location>
    <ligand>
        <name>a divalent metal cation</name>
        <dbReference type="ChEBI" id="CHEBI:60240"/>
    </ligand>
</feature>
<feature type="binding site" evidence="14 15">
    <location>
        <position position="169"/>
    </location>
    <ligand>
        <name>a divalent metal cation</name>
        <dbReference type="ChEBI" id="CHEBI:60240"/>
    </ligand>
</feature>
<dbReference type="PANTHER" id="PTHR10954:SF18">
    <property type="entry name" value="RIBONUCLEASE HII"/>
    <property type="match status" value="1"/>
</dbReference>
<accession>A0ABW2K169</accession>
<dbReference type="RefSeq" id="WP_289214092.1">
    <property type="nucleotide sequence ID" value="NZ_JAPVRC010000001.1"/>
</dbReference>
<evidence type="ECO:0000313" key="19">
    <source>
        <dbReference type="EMBL" id="MFC7320428.1"/>
    </source>
</evidence>
<keyword evidence="13 14" id="KW-0464">Manganese</keyword>
<keyword evidence="20" id="KW-1185">Reference proteome</keyword>
<comment type="cofactor">
    <cofactor evidence="2">
        <name>Mg(2+)</name>
        <dbReference type="ChEBI" id="CHEBI:18420"/>
    </cofactor>
</comment>
<proteinExistence type="inferred from homology"/>
<evidence type="ECO:0000256" key="11">
    <source>
        <dbReference type="ARBA" id="ARBA00022759"/>
    </source>
</evidence>
<dbReference type="Gene3D" id="3.30.420.10">
    <property type="entry name" value="Ribonuclease H-like superfamily/Ribonuclease H"/>
    <property type="match status" value="1"/>
</dbReference>
<feature type="compositionally biased region" description="Basic residues" evidence="17">
    <location>
        <begin position="237"/>
        <end position="247"/>
    </location>
</feature>
<evidence type="ECO:0000313" key="20">
    <source>
        <dbReference type="Proteomes" id="UP001596494"/>
    </source>
</evidence>
<feature type="region of interest" description="Disordered" evidence="17">
    <location>
        <begin position="229"/>
        <end position="257"/>
    </location>
</feature>
<evidence type="ECO:0000256" key="10">
    <source>
        <dbReference type="ARBA" id="ARBA00022723"/>
    </source>
</evidence>
<evidence type="ECO:0000256" key="7">
    <source>
        <dbReference type="ARBA" id="ARBA00019179"/>
    </source>
</evidence>
<evidence type="ECO:0000259" key="18">
    <source>
        <dbReference type="PROSITE" id="PS51975"/>
    </source>
</evidence>
<evidence type="ECO:0000256" key="3">
    <source>
        <dbReference type="ARBA" id="ARBA00004065"/>
    </source>
</evidence>
<name>A0ABW2K169_9BACI</name>
<gene>
    <name evidence="14" type="primary">rnhB</name>
    <name evidence="19" type="ORF">ACFQMN_06010</name>
</gene>
<protein>
    <recommendedName>
        <fullName evidence="7 14">Ribonuclease HII</fullName>
        <shortName evidence="14">RNase HII</shortName>
        <ecNumber evidence="6 14">3.1.26.4</ecNumber>
    </recommendedName>
</protein>
<dbReference type="PANTHER" id="PTHR10954">
    <property type="entry name" value="RIBONUCLEASE H2 SUBUNIT A"/>
    <property type="match status" value="1"/>
</dbReference>
<dbReference type="InterPro" id="IPR022898">
    <property type="entry name" value="RNase_HII"/>
</dbReference>
<evidence type="ECO:0000256" key="13">
    <source>
        <dbReference type="ARBA" id="ARBA00023211"/>
    </source>
</evidence>
<dbReference type="GO" id="GO:0004523">
    <property type="term" value="F:RNA-DNA hybrid ribonuclease activity"/>
    <property type="evidence" value="ECO:0007669"/>
    <property type="project" value="UniProtKB-EC"/>
</dbReference>
<feature type="domain" description="RNase H type-2" evidence="18">
    <location>
        <begin position="72"/>
        <end position="257"/>
    </location>
</feature>
<dbReference type="InterPro" id="IPR024567">
    <property type="entry name" value="RNase_HII/HIII_dom"/>
</dbReference>
<comment type="function">
    <text evidence="3 14 16">Endonuclease that specifically degrades the RNA of RNA-DNA hybrids.</text>
</comment>
<comment type="similarity">
    <text evidence="5 14 16">Belongs to the RNase HII family.</text>
</comment>
<evidence type="ECO:0000256" key="2">
    <source>
        <dbReference type="ARBA" id="ARBA00001946"/>
    </source>
</evidence>
<dbReference type="CDD" id="cd07182">
    <property type="entry name" value="RNase_HII_bacteria_HII_like"/>
    <property type="match status" value="1"/>
</dbReference>
<keyword evidence="12 14" id="KW-0378">Hydrolase</keyword>
<evidence type="ECO:0000256" key="12">
    <source>
        <dbReference type="ARBA" id="ARBA00022801"/>
    </source>
</evidence>
<comment type="subcellular location">
    <subcellularLocation>
        <location evidence="4 14">Cytoplasm</location>
    </subcellularLocation>
</comment>
<organism evidence="19 20">
    <name type="scientific">Halobacillus campisalis</name>
    <dbReference type="NCBI Taxonomy" id="435909"/>
    <lineage>
        <taxon>Bacteria</taxon>
        <taxon>Bacillati</taxon>
        <taxon>Bacillota</taxon>
        <taxon>Bacilli</taxon>
        <taxon>Bacillales</taxon>
        <taxon>Bacillaceae</taxon>
        <taxon>Halobacillus</taxon>
    </lineage>
</organism>
<evidence type="ECO:0000256" key="14">
    <source>
        <dbReference type="HAMAP-Rule" id="MF_00052"/>
    </source>
</evidence>
<keyword evidence="11 14" id="KW-0255">Endonuclease</keyword>
<dbReference type="PROSITE" id="PS51975">
    <property type="entry name" value="RNASE_H_2"/>
    <property type="match status" value="1"/>
</dbReference>